<name>A0A0A9YU41_LYGHE</name>
<proteinExistence type="predicted"/>
<dbReference type="GO" id="GO:0016301">
    <property type="term" value="F:kinase activity"/>
    <property type="evidence" value="ECO:0007669"/>
    <property type="project" value="UniProtKB-KW"/>
</dbReference>
<gene>
    <name evidence="1" type="primary">resE</name>
    <name evidence="1" type="ORF">CM83_104374</name>
</gene>
<feature type="non-terminal residue" evidence="1">
    <location>
        <position position="1"/>
    </location>
</feature>
<accession>A0A0A9YU41</accession>
<protein>
    <submittedName>
        <fullName evidence="1">Sensor histidine kinase resE</fullName>
    </submittedName>
</protein>
<reference evidence="1" key="1">
    <citation type="journal article" date="2014" name="PLoS ONE">
        <title>Transcriptome-Based Identification of ABC Transporters in the Western Tarnished Plant Bug Lygus hesperus.</title>
        <authorList>
            <person name="Hull J.J."/>
            <person name="Chaney K."/>
            <person name="Geib S.M."/>
            <person name="Fabrick J.A."/>
            <person name="Brent C.S."/>
            <person name="Walsh D."/>
            <person name="Lavine L.C."/>
        </authorList>
    </citation>
    <scope>NUCLEOTIDE SEQUENCE</scope>
</reference>
<organism evidence="1">
    <name type="scientific">Lygus hesperus</name>
    <name type="common">Western plant bug</name>
    <dbReference type="NCBI Taxonomy" id="30085"/>
    <lineage>
        <taxon>Eukaryota</taxon>
        <taxon>Metazoa</taxon>
        <taxon>Ecdysozoa</taxon>
        <taxon>Arthropoda</taxon>
        <taxon>Hexapoda</taxon>
        <taxon>Insecta</taxon>
        <taxon>Pterygota</taxon>
        <taxon>Neoptera</taxon>
        <taxon>Paraneoptera</taxon>
        <taxon>Hemiptera</taxon>
        <taxon>Heteroptera</taxon>
        <taxon>Panheteroptera</taxon>
        <taxon>Cimicomorpha</taxon>
        <taxon>Miridae</taxon>
        <taxon>Mirini</taxon>
        <taxon>Lygus</taxon>
    </lineage>
</organism>
<keyword evidence="1" id="KW-0418">Kinase</keyword>
<dbReference type="AlphaFoldDB" id="A0A0A9YU41"/>
<reference evidence="1" key="2">
    <citation type="submission" date="2014-07" db="EMBL/GenBank/DDBJ databases">
        <authorList>
            <person name="Hull J."/>
        </authorList>
    </citation>
    <scope>NUCLEOTIDE SEQUENCE</scope>
</reference>
<keyword evidence="1" id="KW-0808">Transferase</keyword>
<sequence length="113" mass="12980">DIRLLAVLKNVRSESLAKKDRDRDDFLDVMLMKQAHDQRGNNFIHSVSMPFTVEVMSFQQLQVALTALERDGWLDIHIDATGSVVRPPLDVTRQIYYYVGVIHLRSGLDKPFP</sequence>
<dbReference type="EMBL" id="GBHO01008483">
    <property type="protein sequence ID" value="JAG35121.1"/>
    <property type="molecule type" value="Transcribed_RNA"/>
</dbReference>
<feature type="non-terminal residue" evidence="1">
    <location>
        <position position="113"/>
    </location>
</feature>
<evidence type="ECO:0000313" key="1">
    <source>
        <dbReference type="EMBL" id="JAG35121.1"/>
    </source>
</evidence>